<dbReference type="SUPFAM" id="SSF143011">
    <property type="entry name" value="RelE-like"/>
    <property type="match status" value="1"/>
</dbReference>
<evidence type="ECO:0000313" key="8">
    <source>
        <dbReference type="EMBL" id="NZA03606.1"/>
    </source>
</evidence>
<dbReference type="RefSeq" id="WP_005687756.1">
    <property type="nucleotide sequence ID" value="NZ_CABFNI010000001.1"/>
</dbReference>
<keyword evidence="5" id="KW-0378">Hydrolase</keyword>
<keyword evidence="2" id="KW-1277">Toxin-antitoxin system</keyword>
<evidence type="ECO:0000256" key="2">
    <source>
        <dbReference type="ARBA" id="ARBA00022649"/>
    </source>
</evidence>
<evidence type="ECO:0000256" key="1">
    <source>
        <dbReference type="ARBA" id="ARBA00008172"/>
    </source>
</evidence>
<dbReference type="EMBL" id="MTJY01000055">
    <property type="protein sequence ID" value="ONN73635.1"/>
    <property type="molecule type" value="Genomic_DNA"/>
</dbReference>
<dbReference type="NCBIfam" id="TIGR02116">
    <property type="entry name" value="toxin_Txe_YoeB"/>
    <property type="match status" value="1"/>
</dbReference>
<evidence type="ECO:0000313" key="11">
    <source>
        <dbReference type="Proteomes" id="UP000189067"/>
    </source>
</evidence>
<sequence length="86" mass="10486">MIKTWTDDAWADYMYWHDQNDKRTIKRINQLIQAIDRDPYKGIGKPEPLRYALTGKWSRRIDQENRIIYSIEKNHINIFACRTHYS</sequence>
<gene>
    <name evidence="9" type="ORF">BWR10_13335</name>
    <name evidence="10" type="ORF">E6L36_01010</name>
    <name evidence="8" type="ORF">H0N82_00385</name>
</gene>
<evidence type="ECO:0000256" key="4">
    <source>
        <dbReference type="ARBA" id="ARBA00022759"/>
    </source>
</evidence>
<dbReference type="EMBL" id="JACCKI010000001">
    <property type="protein sequence ID" value="NZA03606.1"/>
    <property type="molecule type" value="Genomic_DNA"/>
</dbReference>
<evidence type="ECO:0000313" key="12">
    <source>
        <dbReference type="Proteomes" id="UP000307517"/>
    </source>
</evidence>
<dbReference type="Gene3D" id="3.30.2310.20">
    <property type="entry name" value="RelE-like"/>
    <property type="match status" value="1"/>
</dbReference>
<dbReference type="Proteomes" id="UP000552935">
    <property type="component" value="Unassembled WGS sequence"/>
</dbReference>
<dbReference type="GO" id="GO:0006401">
    <property type="term" value="P:RNA catabolic process"/>
    <property type="evidence" value="ECO:0007669"/>
    <property type="project" value="InterPro"/>
</dbReference>
<reference evidence="8 13" key="3">
    <citation type="submission" date="2020-07" db="EMBL/GenBank/DDBJ databases">
        <title>Organ Donor 1.</title>
        <authorList>
            <person name="Marsh A.J."/>
            <person name="Azcarate-Peril M.A."/>
        </authorList>
    </citation>
    <scope>NUCLEOTIDE SEQUENCE [LARGE SCALE GENOMIC DNA]</scope>
    <source>
        <strain evidence="8 13">AMC0712</strain>
    </source>
</reference>
<keyword evidence="4" id="KW-0255">Endonuclease</keyword>
<keyword evidence="3" id="KW-0540">Nuclease</keyword>
<evidence type="ECO:0000256" key="3">
    <source>
        <dbReference type="ARBA" id="ARBA00022722"/>
    </source>
</evidence>
<reference evidence="9 11" key="1">
    <citation type="submission" date="2017-01" db="EMBL/GenBank/DDBJ databases">
        <title>In silico prediction, in vitro antibacterial spectrum and physicochemical properties of a putative bacteriocin produced by Lactobacillus rhamnosus strain L156.4.</title>
        <authorList>
            <person name="Silveira A.M."/>
            <person name="Monteiro A.S."/>
            <person name="Santos V.L."/>
            <person name="Nicoli J.R."/>
            <person name="Azevedo V."/>
            <person name="Soares S.C."/>
            <person name="Castro-Oliveira L."/>
            <person name="Dias-Souza M.V."/>
            <person name="Nardi R.M."/>
        </authorList>
    </citation>
    <scope>NUCLEOTIDE SEQUENCE [LARGE SCALE GENOMIC DNA]</scope>
    <source>
        <strain evidence="9 11">L156.4</strain>
    </source>
</reference>
<dbReference type="GO" id="GO:0016787">
    <property type="term" value="F:hydrolase activity"/>
    <property type="evidence" value="ECO:0007669"/>
    <property type="project" value="UniProtKB-KW"/>
</dbReference>
<accession>A0A508YHJ9</accession>
<evidence type="ECO:0000256" key="7">
    <source>
        <dbReference type="ARBA" id="ARBA00050056"/>
    </source>
</evidence>
<dbReference type="PANTHER" id="PTHR38039">
    <property type="entry name" value="TOXIN YOEB"/>
    <property type="match status" value="1"/>
</dbReference>
<evidence type="ECO:0000256" key="5">
    <source>
        <dbReference type="ARBA" id="ARBA00022801"/>
    </source>
</evidence>
<dbReference type="Proteomes" id="UP000189067">
    <property type="component" value="Unassembled WGS sequence"/>
</dbReference>
<protein>
    <recommendedName>
        <fullName evidence="7">Endoribonuclease YoeB</fullName>
    </recommendedName>
    <alternativeName>
        <fullName evidence="6">Putative mRNA interferase YoeB</fullName>
    </alternativeName>
</protein>
<comment type="similarity">
    <text evidence="1">Belongs to the YoeB family.</text>
</comment>
<proteinExistence type="inferred from homology"/>
<dbReference type="InterPro" id="IPR035093">
    <property type="entry name" value="RelE/ParE_toxin_dom_sf"/>
</dbReference>
<dbReference type="Proteomes" id="UP000307517">
    <property type="component" value="Unassembled WGS sequence"/>
</dbReference>
<evidence type="ECO:0000256" key="6">
    <source>
        <dbReference type="ARBA" id="ARBA00030388"/>
    </source>
</evidence>
<dbReference type="GO" id="GO:0045892">
    <property type="term" value="P:negative regulation of DNA-templated transcription"/>
    <property type="evidence" value="ECO:0007669"/>
    <property type="project" value="TreeGrafter"/>
</dbReference>
<evidence type="ECO:0000313" key="13">
    <source>
        <dbReference type="Proteomes" id="UP000552935"/>
    </source>
</evidence>
<dbReference type="PANTHER" id="PTHR38039:SF1">
    <property type="entry name" value="TOXIN YOEB"/>
    <property type="match status" value="1"/>
</dbReference>
<comment type="caution">
    <text evidence="8">The sequence shown here is derived from an EMBL/GenBank/DDBJ whole genome shotgun (WGS) entry which is preliminary data.</text>
</comment>
<dbReference type="AlphaFoldDB" id="A0A508YHJ9"/>
<dbReference type="GO" id="GO:0004519">
    <property type="term" value="F:endonuclease activity"/>
    <property type="evidence" value="ECO:0007669"/>
    <property type="project" value="UniProtKB-KW"/>
</dbReference>
<reference evidence="10 12" key="2">
    <citation type="submission" date="2019-04" db="EMBL/GenBank/DDBJ databases">
        <title>Genome Announcement to Ensure Probiotic Safety of Lactobacillus rhamnosus UBLR-58.</title>
        <authorList>
            <person name="Sulthana A."/>
            <person name="Lakshmi S.G."/>
            <person name="Madempudi R.S."/>
        </authorList>
    </citation>
    <scope>NUCLEOTIDE SEQUENCE [LARGE SCALE GENOMIC DNA]</scope>
    <source>
        <strain evidence="10 12">UBLR-58</strain>
    </source>
</reference>
<dbReference type="EMBL" id="SSHM01000001">
    <property type="protein sequence ID" value="THC79118.1"/>
    <property type="molecule type" value="Genomic_DNA"/>
</dbReference>
<name>A0A508YHJ9_LACRH</name>
<dbReference type="InterPro" id="IPR009614">
    <property type="entry name" value="YoeB_toxin"/>
</dbReference>
<evidence type="ECO:0000313" key="9">
    <source>
        <dbReference type="EMBL" id="ONN73635.1"/>
    </source>
</evidence>
<organism evidence="8 13">
    <name type="scientific">Lacticaseibacillus rhamnosus</name>
    <name type="common">Lactobacillus rhamnosus</name>
    <dbReference type="NCBI Taxonomy" id="47715"/>
    <lineage>
        <taxon>Bacteria</taxon>
        <taxon>Bacillati</taxon>
        <taxon>Bacillota</taxon>
        <taxon>Bacilli</taxon>
        <taxon>Lactobacillales</taxon>
        <taxon>Lactobacillaceae</taxon>
        <taxon>Lacticaseibacillus</taxon>
    </lineage>
</organism>
<evidence type="ECO:0000313" key="10">
    <source>
        <dbReference type="EMBL" id="THC79118.1"/>
    </source>
</evidence>
<dbReference type="Pfam" id="PF06769">
    <property type="entry name" value="YoeB_toxin"/>
    <property type="match status" value="1"/>
</dbReference>